<feature type="transmembrane region" description="Helical" evidence="1">
    <location>
        <begin position="63"/>
        <end position="85"/>
    </location>
</feature>
<keyword evidence="1" id="KW-1133">Transmembrane helix</keyword>
<feature type="non-terminal residue" evidence="2">
    <location>
        <position position="104"/>
    </location>
</feature>
<dbReference type="EMBL" id="CAMAPF010000968">
    <property type="protein sequence ID" value="CAH9132281.1"/>
    <property type="molecule type" value="Genomic_DNA"/>
</dbReference>
<keyword evidence="1" id="KW-0472">Membrane</keyword>
<dbReference type="AlphaFoldDB" id="A0AAV0F9S6"/>
<accession>A0AAV0F9S6</accession>
<comment type="caution">
    <text evidence="2">The sequence shown here is derived from an EMBL/GenBank/DDBJ whole genome shotgun (WGS) entry which is preliminary data.</text>
</comment>
<keyword evidence="3" id="KW-1185">Reference proteome</keyword>
<sequence length="104" mass="12486">MTDNFTSLTNKYRHCTYKLSVRQTSLFILKTHPKKQENKIKNKKIKKIRSTLKSFKTFWSTPLSFLLVHLALPIRPIIVAPIRHLKRKKRRKRREVGEEGCRRK</sequence>
<dbReference type="Proteomes" id="UP001152523">
    <property type="component" value="Unassembled WGS sequence"/>
</dbReference>
<name>A0AAV0F9S6_9ASTE</name>
<evidence type="ECO:0000313" key="3">
    <source>
        <dbReference type="Proteomes" id="UP001152523"/>
    </source>
</evidence>
<reference evidence="2" key="1">
    <citation type="submission" date="2022-07" db="EMBL/GenBank/DDBJ databases">
        <authorList>
            <person name="Macas J."/>
            <person name="Novak P."/>
            <person name="Neumann P."/>
        </authorList>
    </citation>
    <scope>NUCLEOTIDE SEQUENCE</scope>
</reference>
<evidence type="ECO:0000256" key="1">
    <source>
        <dbReference type="SAM" id="Phobius"/>
    </source>
</evidence>
<keyword evidence="1" id="KW-0812">Transmembrane</keyword>
<organism evidence="2 3">
    <name type="scientific">Cuscuta epithymum</name>
    <dbReference type="NCBI Taxonomy" id="186058"/>
    <lineage>
        <taxon>Eukaryota</taxon>
        <taxon>Viridiplantae</taxon>
        <taxon>Streptophyta</taxon>
        <taxon>Embryophyta</taxon>
        <taxon>Tracheophyta</taxon>
        <taxon>Spermatophyta</taxon>
        <taxon>Magnoliopsida</taxon>
        <taxon>eudicotyledons</taxon>
        <taxon>Gunneridae</taxon>
        <taxon>Pentapetalae</taxon>
        <taxon>asterids</taxon>
        <taxon>lamiids</taxon>
        <taxon>Solanales</taxon>
        <taxon>Convolvulaceae</taxon>
        <taxon>Cuscuteae</taxon>
        <taxon>Cuscuta</taxon>
        <taxon>Cuscuta subgen. Cuscuta</taxon>
    </lineage>
</organism>
<evidence type="ECO:0000313" key="2">
    <source>
        <dbReference type="EMBL" id="CAH9132281.1"/>
    </source>
</evidence>
<gene>
    <name evidence="2" type="ORF">CEPIT_LOCUS32052</name>
</gene>
<proteinExistence type="predicted"/>
<protein>
    <submittedName>
        <fullName evidence="2">Uncharacterized protein</fullName>
    </submittedName>
</protein>